<name>A0A0N1EYG6_9GAMM</name>
<dbReference type="EMBL" id="LHPH01000007">
    <property type="protein sequence ID" value="KPH63894.1"/>
    <property type="molecule type" value="Genomic_DNA"/>
</dbReference>
<protein>
    <recommendedName>
        <fullName evidence="1">Methyltransferase type 11 domain-containing protein</fullName>
    </recommendedName>
</protein>
<dbReference type="InterPro" id="IPR029063">
    <property type="entry name" value="SAM-dependent_MTases_sf"/>
</dbReference>
<evidence type="ECO:0000313" key="2">
    <source>
        <dbReference type="EMBL" id="KPH63894.1"/>
    </source>
</evidence>
<dbReference type="RefSeq" id="WP_054203340.1">
    <property type="nucleotide sequence ID" value="NZ_LHPH01000007.1"/>
</dbReference>
<accession>A0A0N1EYG6</accession>
<dbReference type="Proteomes" id="UP000037848">
    <property type="component" value="Unassembled WGS sequence"/>
</dbReference>
<comment type="caution">
    <text evidence="2">The sequence shown here is derived from an EMBL/GenBank/DDBJ whole genome shotgun (WGS) entry which is preliminary data.</text>
</comment>
<dbReference type="Pfam" id="PF08241">
    <property type="entry name" value="Methyltransf_11"/>
    <property type="match status" value="1"/>
</dbReference>
<dbReference type="STRING" id="187330.AMS58_02000"/>
<reference evidence="2 3" key="1">
    <citation type="submission" date="2015-08" db="EMBL/GenBank/DDBJ databases">
        <title>Draft Genome Sequence of Pseudoalteromonas porphyrae UCD-SED14.</title>
        <authorList>
            <person name="Coil D.A."/>
            <person name="Jospin G."/>
            <person name="Lee R.D."/>
            <person name="Eisen J.A."/>
        </authorList>
    </citation>
    <scope>NUCLEOTIDE SEQUENCE [LARGE SCALE GENOMIC DNA]</scope>
    <source>
        <strain evidence="2 3">UCD-SED14</strain>
    </source>
</reference>
<dbReference type="OrthoDB" id="334416at2"/>
<dbReference type="AlphaFoldDB" id="A0A0N1EYG6"/>
<dbReference type="SUPFAM" id="SSF53335">
    <property type="entry name" value="S-adenosyl-L-methionine-dependent methyltransferases"/>
    <property type="match status" value="1"/>
</dbReference>
<dbReference type="InterPro" id="IPR013216">
    <property type="entry name" value="Methyltransf_11"/>
</dbReference>
<evidence type="ECO:0000313" key="3">
    <source>
        <dbReference type="Proteomes" id="UP000037848"/>
    </source>
</evidence>
<proteinExistence type="predicted"/>
<dbReference type="GO" id="GO:0008757">
    <property type="term" value="F:S-adenosylmethionine-dependent methyltransferase activity"/>
    <property type="evidence" value="ECO:0007669"/>
    <property type="project" value="InterPro"/>
</dbReference>
<gene>
    <name evidence="2" type="ORF">ADS77_08280</name>
</gene>
<sequence>MDNQEPTYIEDYHDFLDETEQSKLGLMSNGTWDLDPRRLGIMLSRYKFVSKMLSGHKKTVEIGCGDAFGSRVVRQEVKELTVADIEPRFIEDIIKRNSVKWPLIPVVHDILEKPFESTFDSAYSLDVLEHIPAKFEDTFINNIKLSLNNDGVVILGMPSLESQQYASPASKAGHINCKSGHEFKALCDKHFKHVFLFSMNDEVVHTGFYPMAHYLLALCVK</sequence>
<evidence type="ECO:0000259" key="1">
    <source>
        <dbReference type="Pfam" id="PF08241"/>
    </source>
</evidence>
<dbReference type="Gene3D" id="3.40.50.150">
    <property type="entry name" value="Vaccinia Virus protein VP39"/>
    <property type="match status" value="1"/>
</dbReference>
<dbReference type="PATRIC" id="fig|187330.3.peg.3696"/>
<feature type="domain" description="Methyltransferase type 11" evidence="1">
    <location>
        <begin position="60"/>
        <end position="154"/>
    </location>
</feature>
<keyword evidence="3" id="KW-1185">Reference proteome</keyword>
<organism evidence="2 3">
    <name type="scientific">Pseudoalteromonas porphyrae</name>
    <dbReference type="NCBI Taxonomy" id="187330"/>
    <lineage>
        <taxon>Bacteria</taxon>
        <taxon>Pseudomonadati</taxon>
        <taxon>Pseudomonadota</taxon>
        <taxon>Gammaproteobacteria</taxon>
        <taxon>Alteromonadales</taxon>
        <taxon>Pseudoalteromonadaceae</taxon>
        <taxon>Pseudoalteromonas</taxon>
    </lineage>
</organism>